<evidence type="ECO:0000313" key="2">
    <source>
        <dbReference type="Proteomes" id="UP000179266"/>
    </source>
</evidence>
<dbReference type="EMBL" id="MGDD01000195">
    <property type="protein sequence ID" value="OGL45112.1"/>
    <property type="molecule type" value="Genomic_DNA"/>
</dbReference>
<dbReference type="Proteomes" id="UP000179266">
    <property type="component" value="Unassembled WGS sequence"/>
</dbReference>
<sequence>MNFLLDSIFQKTLNKIFKCVKIIHYPVNVNAIIPNVEAYCIYPFYKGWYFGMRILHMPLLMKNGIIDTNF</sequence>
<organism evidence="1 2">
    <name type="scientific">Candidatus Schekmanbacteria bacterium RBG_13_48_7</name>
    <dbReference type="NCBI Taxonomy" id="1817878"/>
    <lineage>
        <taxon>Bacteria</taxon>
        <taxon>Candidatus Schekmaniibacteriota</taxon>
    </lineage>
</organism>
<reference evidence="1 2" key="1">
    <citation type="journal article" date="2016" name="Nat. Commun.">
        <title>Thousands of microbial genomes shed light on interconnected biogeochemical processes in an aquifer system.</title>
        <authorList>
            <person name="Anantharaman K."/>
            <person name="Brown C.T."/>
            <person name="Hug L.A."/>
            <person name="Sharon I."/>
            <person name="Castelle C.J."/>
            <person name="Probst A.J."/>
            <person name="Thomas B.C."/>
            <person name="Singh A."/>
            <person name="Wilkins M.J."/>
            <person name="Karaoz U."/>
            <person name="Brodie E.L."/>
            <person name="Williams K.H."/>
            <person name="Hubbard S.S."/>
            <person name="Banfield J.F."/>
        </authorList>
    </citation>
    <scope>NUCLEOTIDE SEQUENCE [LARGE SCALE GENOMIC DNA]</scope>
</reference>
<evidence type="ECO:0000313" key="1">
    <source>
        <dbReference type="EMBL" id="OGL45112.1"/>
    </source>
</evidence>
<comment type="caution">
    <text evidence="1">The sequence shown here is derived from an EMBL/GenBank/DDBJ whole genome shotgun (WGS) entry which is preliminary data.</text>
</comment>
<protein>
    <submittedName>
        <fullName evidence="1">Uncharacterized protein</fullName>
    </submittedName>
</protein>
<accession>A0A1F7RUB0</accession>
<gene>
    <name evidence="1" type="ORF">A2161_04020</name>
</gene>
<name>A0A1F7RUB0_9BACT</name>
<proteinExistence type="predicted"/>
<dbReference type="AlphaFoldDB" id="A0A1F7RUB0"/>